<evidence type="ECO:0000313" key="2">
    <source>
        <dbReference type="Proteomes" id="UP001152622"/>
    </source>
</evidence>
<proteinExistence type="predicted"/>
<protein>
    <submittedName>
        <fullName evidence="1">Uncharacterized protein</fullName>
    </submittedName>
</protein>
<dbReference type="Proteomes" id="UP001152622">
    <property type="component" value="Chromosome 8"/>
</dbReference>
<gene>
    <name evidence="1" type="ORF">SKAU_G00232370</name>
</gene>
<reference evidence="1" key="1">
    <citation type="journal article" date="2023" name="Science">
        <title>Genome structures resolve the early diversification of teleost fishes.</title>
        <authorList>
            <person name="Parey E."/>
            <person name="Louis A."/>
            <person name="Montfort J."/>
            <person name="Bouchez O."/>
            <person name="Roques C."/>
            <person name="Iampietro C."/>
            <person name="Lluch J."/>
            <person name="Castinel A."/>
            <person name="Donnadieu C."/>
            <person name="Desvignes T."/>
            <person name="Floi Bucao C."/>
            <person name="Jouanno E."/>
            <person name="Wen M."/>
            <person name="Mejri S."/>
            <person name="Dirks R."/>
            <person name="Jansen H."/>
            <person name="Henkel C."/>
            <person name="Chen W.J."/>
            <person name="Zahm M."/>
            <person name="Cabau C."/>
            <person name="Klopp C."/>
            <person name="Thompson A.W."/>
            <person name="Robinson-Rechavi M."/>
            <person name="Braasch I."/>
            <person name="Lecointre G."/>
            <person name="Bobe J."/>
            <person name="Postlethwait J.H."/>
            <person name="Berthelot C."/>
            <person name="Roest Crollius H."/>
            <person name="Guiguen Y."/>
        </authorList>
    </citation>
    <scope>NUCLEOTIDE SEQUENCE</scope>
    <source>
        <strain evidence="1">WJC10195</strain>
    </source>
</reference>
<name>A0A9Q1ITH7_SYNKA</name>
<keyword evidence="2" id="KW-1185">Reference proteome</keyword>
<dbReference type="AlphaFoldDB" id="A0A9Q1ITH7"/>
<organism evidence="1 2">
    <name type="scientific">Synaphobranchus kaupii</name>
    <name type="common">Kaup's arrowtooth eel</name>
    <dbReference type="NCBI Taxonomy" id="118154"/>
    <lineage>
        <taxon>Eukaryota</taxon>
        <taxon>Metazoa</taxon>
        <taxon>Chordata</taxon>
        <taxon>Craniata</taxon>
        <taxon>Vertebrata</taxon>
        <taxon>Euteleostomi</taxon>
        <taxon>Actinopterygii</taxon>
        <taxon>Neopterygii</taxon>
        <taxon>Teleostei</taxon>
        <taxon>Anguilliformes</taxon>
        <taxon>Synaphobranchidae</taxon>
        <taxon>Synaphobranchus</taxon>
    </lineage>
</organism>
<evidence type="ECO:0000313" key="1">
    <source>
        <dbReference type="EMBL" id="KAJ8351761.1"/>
    </source>
</evidence>
<comment type="caution">
    <text evidence="1">The sequence shown here is derived from an EMBL/GenBank/DDBJ whole genome shotgun (WGS) entry which is preliminary data.</text>
</comment>
<dbReference type="EMBL" id="JAINUF010000008">
    <property type="protein sequence ID" value="KAJ8351761.1"/>
    <property type="molecule type" value="Genomic_DNA"/>
</dbReference>
<accession>A0A9Q1ITH7</accession>
<sequence>MNSDQICPLITGPNRGPNDEGLFFSEGWMVTLRVAAHGYVSAMGCSTPVSHVDGRMVLILKTFRQARHSSAGQCKLLRGIVLGVATSCCSAANVTIRDCRLTCLRCRVFGCGGSCSR</sequence>